<dbReference type="Proteomes" id="UP000288805">
    <property type="component" value="Unassembled WGS sequence"/>
</dbReference>
<dbReference type="InterPro" id="IPR044817">
    <property type="entry name" value="SBP-like"/>
</dbReference>
<evidence type="ECO:0000313" key="8">
    <source>
        <dbReference type="Proteomes" id="UP000288805"/>
    </source>
</evidence>
<feature type="domain" description="SBP-type" evidence="6">
    <location>
        <begin position="186"/>
        <end position="214"/>
    </location>
</feature>
<evidence type="ECO:0000256" key="4">
    <source>
        <dbReference type="PROSITE-ProRule" id="PRU00470"/>
    </source>
</evidence>
<reference evidence="7 8" key="1">
    <citation type="journal article" date="2018" name="PLoS Genet.">
        <title>Population sequencing reveals clonal diversity and ancestral inbreeding in the grapevine cultivar Chardonnay.</title>
        <authorList>
            <person name="Roach M.J."/>
            <person name="Johnson D.L."/>
            <person name="Bohlmann J."/>
            <person name="van Vuuren H.J."/>
            <person name="Jones S.J."/>
            <person name="Pretorius I.S."/>
            <person name="Schmidt S.A."/>
            <person name="Borneman A.R."/>
        </authorList>
    </citation>
    <scope>NUCLEOTIDE SEQUENCE [LARGE SCALE GENOMIC DNA]</scope>
    <source>
        <strain evidence="8">cv. Chardonnay</strain>
        <tissue evidence="7">Leaf</tissue>
    </source>
</reference>
<evidence type="ECO:0000256" key="5">
    <source>
        <dbReference type="SAM" id="MobiDB-lite"/>
    </source>
</evidence>
<feature type="compositionally biased region" description="Polar residues" evidence="5">
    <location>
        <begin position="423"/>
        <end position="438"/>
    </location>
</feature>
<dbReference type="InterPro" id="IPR036893">
    <property type="entry name" value="SBP_sf"/>
</dbReference>
<accession>A0A438DX91</accession>
<comment type="caution">
    <text evidence="7">The sequence shown here is derived from an EMBL/GenBank/DDBJ whole genome shotgun (WGS) entry which is preliminary data.</text>
</comment>
<feature type="region of interest" description="Disordered" evidence="5">
    <location>
        <begin position="311"/>
        <end position="332"/>
    </location>
</feature>
<dbReference type="AlphaFoldDB" id="A0A438DX91"/>
<proteinExistence type="predicted"/>
<dbReference type="EMBL" id="QGNW01001465">
    <property type="protein sequence ID" value="RVW40103.1"/>
    <property type="molecule type" value="Genomic_DNA"/>
</dbReference>
<gene>
    <name evidence="7" type="primary">SPL16</name>
    <name evidence="7" type="ORF">CK203_081941</name>
</gene>
<name>A0A438DX91_VITVI</name>
<evidence type="ECO:0000313" key="7">
    <source>
        <dbReference type="EMBL" id="RVW40103.1"/>
    </source>
</evidence>
<feature type="region of interest" description="Disordered" evidence="5">
    <location>
        <begin position="419"/>
        <end position="438"/>
    </location>
</feature>
<dbReference type="Pfam" id="PF03110">
    <property type="entry name" value="SBP"/>
    <property type="match status" value="1"/>
</dbReference>
<evidence type="ECO:0000256" key="3">
    <source>
        <dbReference type="ARBA" id="ARBA00022833"/>
    </source>
</evidence>
<feature type="region of interest" description="Disordered" evidence="5">
    <location>
        <begin position="201"/>
        <end position="224"/>
    </location>
</feature>
<keyword evidence="2 4" id="KW-0863">Zinc-finger</keyword>
<evidence type="ECO:0000259" key="6">
    <source>
        <dbReference type="PROSITE" id="PS51141"/>
    </source>
</evidence>
<sequence length="438" mass="47317">MGYNLKTPSWDLAELQKEGIPSVAPFLGSSSSLGGGQETKGDCLVDLKLGRLSDLGDGSVNSFKSSMMESSSSGSAKRARTPGHGTKLFHAWLMGANRTSVNVGIITVAIKSVSSTLKPQRLQLGVMNNGSASSAAELLHEIFYGFYQWLNMTKCPYSTKRHPVNKSPSVPSEWVFLLIKLPAFYRFHSLGEFDEGKRSCRKRLDGHNRRRRKPQPEPLSITSGRFLSSHQGTRLLAFSNPQVFPASAGVTSAWAGNIKTENDTVLYNSHQQLNFMDRQNSFPESFSRSYRGKQFPFLQGPNPTLPGTSVCQPLLDPSSASGNGSGGQKMFSDGLNRVISSDRALSLLSSPPPETQEIGLSRMVQQNPIPPAQSLIPSLHYTGLSQYASSQGMGGSVGSVLVSDGSSNANLHCPAIFQLGPDGSSTNSPHQTLSFSWE</sequence>
<organism evidence="7 8">
    <name type="scientific">Vitis vinifera</name>
    <name type="common">Grape</name>
    <dbReference type="NCBI Taxonomy" id="29760"/>
    <lineage>
        <taxon>Eukaryota</taxon>
        <taxon>Viridiplantae</taxon>
        <taxon>Streptophyta</taxon>
        <taxon>Embryophyta</taxon>
        <taxon>Tracheophyta</taxon>
        <taxon>Spermatophyta</taxon>
        <taxon>Magnoliopsida</taxon>
        <taxon>eudicotyledons</taxon>
        <taxon>Gunneridae</taxon>
        <taxon>Pentapetalae</taxon>
        <taxon>rosids</taxon>
        <taxon>Vitales</taxon>
        <taxon>Vitaceae</taxon>
        <taxon>Viteae</taxon>
        <taxon>Vitis</taxon>
    </lineage>
</organism>
<dbReference type="PANTHER" id="PTHR31251">
    <property type="entry name" value="SQUAMOSA PROMOTER-BINDING-LIKE PROTEIN 4"/>
    <property type="match status" value="1"/>
</dbReference>
<dbReference type="InterPro" id="IPR004333">
    <property type="entry name" value="SBP_dom"/>
</dbReference>
<dbReference type="GO" id="GO:0005634">
    <property type="term" value="C:nucleus"/>
    <property type="evidence" value="ECO:0007669"/>
    <property type="project" value="InterPro"/>
</dbReference>
<dbReference type="PANTHER" id="PTHR31251:SF208">
    <property type="entry name" value="SQUAMOSA PROMOTER-BINDING-LIKE PROTEIN 18"/>
    <property type="match status" value="1"/>
</dbReference>
<keyword evidence="1" id="KW-0479">Metal-binding</keyword>
<evidence type="ECO:0000256" key="2">
    <source>
        <dbReference type="ARBA" id="ARBA00022771"/>
    </source>
</evidence>
<evidence type="ECO:0000256" key="1">
    <source>
        <dbReference type="ARBA" id="ARBA00022723"/>
    </source>
</evidence>
<dbReference type="PROSITE" id="PS51141">
    <property type="entry name" value="ZF_SBP"/>
    <property type="match status" value="1"/>
</dbReference>
<dbReference type="SUPFAM" id="SSF103612">
    <property type="entry name" value="SBT domain"/>
    <property type="match status" value="1"/>
</dbReference>
<dbReference type="GO" id="GO:0008270">
    <property type="term" value="F:zinc ion binding"/>
    <property type="evidence" value="ECO:0007669"/>
    <property type="project" value="UniProtKB-KW"/>
</dbReference>
<protein>
    <submittedName>
        <fullName evidence="7">Squamosa promoter-binding-like protein 16</fullName>
    </submittedName>
</protein>
<keyword evidence="3" id="KW-0862">Zinc</keyword>
<dbReference type="GO" id="GO:0003677">
    <property type="term" value="F:DNA binding"/>
    <property type="evidence" value="ECO:0007669"/>
    <property type="project" value="InterPro"/>
</dbReference>